<feature type="region of interest" description="Disordered" evidence="1">
    <location>
        <begin position="1167"/>
        <end position="1195"/>
    </location>
</feature>
<dbReference type="InterPro" id="IPR046673">
    <property type="entry name" value="ToxA_N"/>
</dbReference>
<sequence length="1601" mass="177433">MATASPLLFAETLNSPGLWKALGKIHDLTEKDFRWLAHVALATHTLRSAQTPSMLAEGIVLNAATLDPVPLAGAFTLSATPDEKAHILYTPYDGIRKFDSRASLKSALETQIKTASEDDNLLAFMAMAQRRSLLEAGGISVSFKTIEGDVFESQKAVILQARQTEAQAMLNELNKLPSLTALLDQILDDLLKPPLGKHSHRPTQVSFYTPASENSEATQASSRNWHNSMSLSDAVLMLYRQPHWPAEHKREFSNPGQSLDNEDQTEWENAVSHAASMLQALLFKQMETYWDTASADGATRRTFFSQALASQARTELLLKREADIITAEQFNNLHFIVQQIAGGRRPTLETVHVWEHAANYIEPAGSLMIDDTRAFLYTPSSGLQVLADYQDLQRTVLAKFASAGHEDEMYALLSLEERARFLGFDKPNVSGEPIAGEIFTVLFEAIITKQRQNIEYALQVFRHSDGVVQVHALFDKALDIRAMIHERLLELESDGRWSTRPVLSGNQQPSAVQADTAAEAIKTYESVQSVFNEAFSAQPVATEAEQRTYLESIQASWVNALSVGLRGEARFRRVQGSLSATDLAMVASVFASEDHSRNERKVINGFRPDVFSLTLEAPGETRLLPLASCFLLTERGGLDDRHSGRAIVWTPAMGLEPFANLGLARQALKTRLEDSTRRGLLLENLSPAQWRFHLNYTLGPFRLIEGSPLRNRVASAIEQFSARCNKVRSRIKDKTRQASALKKLGATADATNLVQAISVCHAVNQQQTLPAWLGMAPVKEQQRHLELLQQWHNSASDDKDYLDNVADLTSHVNQRLKTLLDERFPNSKLDPQDIRITPNLALAGPARSLTGFALNHVNVAQGTGFKITSKTSQVIPTALDQQAVKQLLLSLDVSSTYAAKVSKTLADDTARKQRFIRQLPWQLLQHAHSLKLQGALSDNAFEHISQVLDMPDGSARATVTGAHAVISPLSLIKTVGATAVKALGLYVLSPGSGQKGPTVLYAPYFDTVFQEFETPASLISALNTPGPLQSLLLRRLPSAQQAVFRSLLQSSVGETSEMTLDPLPISGHLLEQLFSDNTNLLKQFLGCQTLTDAQADWETAKNLFGDGFKRVTGLLPGKLAYVPFLWQAYKDFEDSAENLQAHHWRRALRSFIDGAVQMVTAGRLSLEDAPVSDSADEPQTTAPDEKTPAAAEPTFAPAWKDIQPTSSLRTSLQRYEATTVALKDLVHDAAKATYLDSASQNTYAAIDGKALRIKNDGATWRLFDGDHYGHALRKKDTSLVLDRSARTIRFGKALSKLNHREATDFTTSLLLNIEAQGMKEIRRKHPLKAWMLVQAIDLARYYAFNSLHNLAQLKNKVTNTRLEAFLKSFFGVKTIDADLLGKIHETIVPICNALVDPTEELMNTDRFVVGSNKYPQSDMTAFVLDDDAEKKVHFTERFFDQRLDWYKTGMTEPFNVEGHAQAALLIHEFAHQVSKAEDIVMLEARRPFADLISTQTTTGKLLKQAQEDHQHHVLSLTTPREQLFRLWSSEDHAWVGLDQIDGLSEAAACKGILKATNSTTLTEARNAFLDQNTSDARVNTILLNADSVAMLICMMGRKLDL</sequence>
<dbReference type="Pfam" id="PF20178">
    <property type="entry name" value="ToxA_N"/>
    <property type="match status" value="1"/>
</dbReference>
<organism evidence="3 4">
    <name type="scientific">Pseudomonas fluorescens</name>
    <dbReference type="NCBI Taxonomy" id="294"/>
    <lineage>
        <taxon>Bacteria</taxon>
        <taxon>Pseudomonadati</taxon>
        <taxon>Pseudomonadota</taxon>
        <taxon>Gammaproteobacteria</taxon>
        <taxon>Pseudomonadales</taxon>
        <taxon>Pseudomonadaceae</taxon>
        <taxon>Pseudomonas</taxon>
    </lineage>
</organism>
<gene>
    <name evidence="3" type="ORF">BK671_08830</name>
</gene>
<reference evidence="3 4" key="1">
    <citation type="submission" date="2016-10" db="EMBL/GenBank/DDBJ databases">
        <title>Comparative genome analysis of multiple Pseudomonas spp. focuses on biocontrol and plant growth promoting traits.</title>
        <authorList>
            <person name="Tao X.-Y."/>
            <person name="Taylor C.G."/>
        </authorList>
    </citation>
    <scope>NUCLEOTIDE SEQUENCE [LARGE SCALE GENOMIC DNA]</scope>
    <source>
        <strain evidence="3 4">24D3</strain>
    </source>
</reference>
<feature type="compositionally biased region" description="Polar residues" evidence="1">
    <location>
        <begin position="202"/>
        <end position="224"/>
    </location>
</feature>
<dbReference type="Proteomes" id="UP000285757">
    <property type="component" value="Unassembled WGS sequence"/>
</dbReference>
<protein>
    <recommendedName>
        <fullName evidence="2">Dermonecrotic toxin N-terminal domain-containing protein</fullName>
    </recommendedName>
</protein>
<evidence type="ECO:0000259" key="2">
    <source>
        <dbReference type="Pfam" id="PF20178"/>
    </source>
</evidence>
<evidence type="ECO:0000256" key="1">
    <source>
        <dbReference type="SAM" id="MobiDB-lite"/>
    </source>
</evidence>
<comment type="caution">
    <text evidence="3">The sequence shown here is derived from an EMBL/GenBank/DDBJ whole genome shotgun (WGS) entry which is preliminary data.</text>
</comment>
<evidence type="ECO:0000313" key="4">
    <source>
        <dbReference type="Proteomes" id="UP000285757"/>
    </source>
</evidence>
<feature type="region of interest" description="Disordered" evidence="1">
    <location>
        <begin position="198"/>
        <end position="224"/>
    </location>
</feature>
<evidence type="ECO:0000313" key="3">
    <source>
        <dbReference type="EMBL" id="RON69520.1"/>
    </source>
</evidence>
<dbReference type="EMBL" id="MOBU01000006">
    <property type="protein sequence ID" value="RON69520.1"/>
    <property type="molecule type" value="Genomic_DNA"/>
</dbReference>
<feature type="domain" description="Dermonecrotic toxin N-terminal" evidence="2">
    <location>
        <begin position="803"/>
        <end position="1022"/>
    </location>
</feature>
<accession>A0A423LMG0</accession>
<proteinExistence type="predicted"/>
<name>A0A423LMG0_PSEFL</name>